<reference evidence="4" key="2">
    <citation type="journal article" date="2023" name="Int. J. Mol. Sci.">
        <title>De Novo Assembly and Annotation of 11 Diverse Shrub Willow (Salix) Genomes Reveals Novel Gene Organization in Sex-Linked Regions.</title>
        <authorList>
            <person name="Hyden B."/>
            <person name="Feng K."/>
            <person name="Yates T.B."/>
            <person name="Jawdy S."/>
            <person name="Cereghino C."/>
            <person name="Smart L.B."/>
            <person name="Muchero W."/>
        </authorList>
    </citation>
    <scope>NUCLEOTIDE SEQUENCE</scope>
    <source>
        <tissue evidence="4">Shoot tip</tissue>
    </source>
</reference>
<dbReference type="SUPFAM" id="SSF46785">
    <property type="entry name" value="Winged helix' DNA-binding domain"/>
    <property type="match status" value="1"/>
</dbReference>
<keyword evidence="2" id="KW-0647">Proteasome</keyword>
<protein>
    <recommendedName>
        <fullName evidence="3">PCI domain-containing protein</fullName>
    </recommendedName>
</protein>
<accession>A0ABQ9C1S0</accession>
<dbReference type="Pfam" id="PF01399">
    <property type="entry name" value="PCI"/>
    <property type="match status" value="1"/>
</dbReference>
<dbReference type="InterPro" id="IPR000717">
    <property type="entry name" value="PCI_dom"/>
</dbReference>
<dbReference type="InterPro" id="IPR057985">
    <property type="entry name" value="TPR_PSMD3_N"/>
</dbReference>
<dbReference type="SMART" id="SM00088">
    <property type="entry name" value="PINT"/>
    <property type="match status" value="1"/>
</dbReference>
<name>A0ABQ9C1S0_9ROSI</name>
<reference evidence="4" key="1">
    <citation type="submission" date="2022-10" db="EMBL/GenBank/DDBJ databases">
        <authorList>
            <person name="Hyden B.L."/>
            <person name="Feng K."/>
            <person name="Yates T."/>
            <person name="Jawdy S."/>
            <person name="Smart L.B."/>
            <person name="Muchero W."/>
        </authorList>
    </citation>
    <scope>NUCLEOTIDE SEQUENCE</scope>
    <source>
        <tissue evidence="4">Shoot tip</tissue>
    </source>
</reference>
<dbReference type="Pfam" id="PF08375">
    <property type="entry name" value="Rpn3_C"/>
    <property type="match status" value="1"/>
</dbReference>
<proteinExistence type="inferred from homology"/>
<dbReference type="Gene3D" id="1.25.40.570">
    <property type="match status" value="1"/>
</dbReference>
<organism evidence="4 5">
    <name type="scientific">Salix suchowensis</name>
    <dbReference type="NCBI Taxonomy" id="1278906"/>
    <lineage>
        <taxon>Eukaryota</taxon>
        <taxon>Viridiplantae</taxon>
        <taxon>Streptophyta</taxon>
        <taxon>Embryophyta</taxon>
        <taxon>Tracheophyta</taxon>
        <taxon>Spermatophyta</taxon>
        <taxon>Magnoliopsida</taxon>
        <taxon>eudicotyledons</taxon>
        <taxon>Gunneridae</taxon>
        <taxon>Pentapetalae</taxon>
        <taxon>rosids</taxon>
        <taxon>fabids</taxon>
        <taxon>Malpighiales</taxon>
        <taxon>Salicaceae</taxon>
        <taxon>Saliceae</taxon>
        <taxon>Salix</taxon>
    </lineage>
</organism>
<dbReference type="EMBL" id="JAPFFI010000006">
    <property type="protein sequence ID" value="KAJ6392341.1"/>
    <property type="molecule type" value="Genomic_DNA"/>
</dbReference>
<dbReference type="PANTHER" id="PTHR10758:SF19">
    <property type="entry name" value="26S PROTEASOME NON-ATPASE REGULATORY SUBUNIT 3-RELATED"/>
    <property type="match status" value="1"/>
</dbReference>
<sequence>MSTEAQIKSTPSTPTPCNSITSPAQYSLKCLMDIASLIEIGSCKKEVRHIARAVRLTNSLKKKLAEPNLLSAFLDFALSPRSELHNRLSGLLYHQGYDLEMEADSATSAPAKRISRELEIYCYFLMLLFLIDQNRYSEAKAFSSAAVARVKNLSRGACATAGVLASRVSGTYDIRNLLHLLTFSTLHHDDLGQETLLNLLLRNYLHYNFYNQAEKLRSKALRFQSHTIQQDCRYLFYLGKIQTIQLKYNDARESLLHAARKAPVAAHGFRVLCNKWAVLVHLLLGEIPERTIFTQSVMERDLRPYFMLTNAVRTGDLELFRNVAEDFFPFFSSDKTYNLIMRLRHIVVRTGLRRISMSYSRISLADVAEKLKLDSANPVEDVESIAAKAIRDGAIHAILDHANGWLVSKDTGDIYSTAKPLAVFSSRIASCLNLHNEAVKALRSPPKTPEEKDSDEYWIESQVLCEELAREYMDEDETYF</sequence>
<dbReference type="InterPro" id="IPR050756">
    <property type="entry name" value="CSN3"/>
</dbReference>
<evidence type="ECO:0000256" key="2">
    <source>
        <dbReference type="ARBA" id="ARBA00022942"/>
    </source>
</evidence>
<comment type="caution">
    <text evidence="4">The sequence shown here is derived from an EMBL/GenBank/DDBJ whole genome shotgun (WGS) entry which is preliminary data.</text>
</comment>
<evidence type="ECO:0000256" key="1">
    <source>
        <dbReference type="ARBA" id="ARBA00007912"/>
    </source>
</evidence>
<dbReference type="Proteomes" id="UP001141253">
    <property type="component" value="Chromosome 2"/>
</dbReference>
<dbReference type="Pfam" id="PF25573">
    <property type="entry name" value="TPR_PSMD3_N"/>
    <property type="match status" value="1"/>
</dbReference>
<dbReference type="SMART" id="SM00753">
    <property type="entry name" value="PAM"/>
    <property type="match status" value="1"/>
</dbReference>
<evidence type="ECO:0000259" key="3">
    <source>
        <dbReference type="PROSITE" id="PS50250"/>
    </source>
</evidence>
<feature type="domain" description="PCI" evidence="3">
    <location>
        <begin position="232"/>
        <end position="413"/>
    </location>
</feature>
<dbReference type="PANTHER" id="PTHR10758">
    <property type="entry name" value="26S PROTEASOME NON-ATPASE REGULATORY SUBUNIT 3/COP9 SIGNALOSOME COMPLEX SUBUNIT 3"/>
    <property type="match status" value="1"/>
</dbReference>
<evidence type="ECO:0000313" key="4">
    <source>
        <dbReference type="EMBL" id="KAJ6392341.1"/>
    </source>
</evidence>
<comment type="similarity">
    <text evidence="1">Belongs to the proteasome subunit S3 family.</text>
</comment>
<dbReference type="InterPro" id="IPR013586">
    <property type="entry name" value="PSMD3_C"/>
</dbReference>
<dbReference type="PROSITE" id="PS50250">
    <property type="entry name" value="PCI"/>
    <property type="match status" value="1"/>
</dbReference>
<evidence type="ECO:0000313" key="5">
    <source>
        <dbReference type="Proteomes" id="UP001141253"/>
    </source>
</evidence>
<keyword evidence="5" id="KW-1185">Reference proteome</keyword>
<gene>
    <name evidence="4" type="ORF">OIU77_026155</name>
</gene>
<dbReference type="InterPro" id="IPR036390">
    <property type="entry name" value="WH_DNA-bd_sf"/>
</dbReference>